<keyword evidence="3" id="KW-1185">Reference proteome</keyword>
<accession>A0A8J9UVV0</accession>
<organism evidence="2 3">
    <name type="scientific">Brenthis ino</name>
    <name type="common">lesser marbled fritillary</name>
    <dbReference type="NCBI Taxonomy" id="405034"/>
    <lineage>
        <taxon>Eukaryota</taxon>
        <taxon>Metazoa</taxon>
        <taxon>Ecdysozoa</taxon>
        <taxon>Arthropoda</taxon>
        <taxon>Hexapoda</taxon>
        <taxon>Insecta</taxon>
        <taxon>Pterygota</taxon>
        <taxon>Neoptera</taxon>
        <taxon>Endopterygota</taxon>
        <taxon>Lepidoptera</taxon>
        <taxon>Glossata</taxon>
        <taxon>Ditrysia</taxon>
        <taxon>Papilionoidea</taxon>
        <taxon>Nymphalidae</taxon>
        <taxon>Heliconiinae</taxon>
        <taxon>Argynnini</taxon>
        <taxon>Brenthis</taxon>
    </lineage>
</organism>
<evidence type="ECO:0000313" key="3">
    <source>
        <dbReference type="Proteomes" id="UP000838878"/>
    </source>
</evidence>
<dbReference type="Proteomes" id="UP000838878">
    <property type="component" value="Chromosome 5"/>
</dbReference>
<dbReference type="AlphaFoldDB" id="A0A8J9UVV0"/>
<reference evidence="2" key="1">
    <citation type="submission" date="2021-12" db="EMBL/GenBank/DDBJ databases">
        <authorList>
            <person name="Martin H S."/>
        </authorList>
    </citation>
    <scope>NUCLEOTIDE SEQUENCE</scope>
</reference>
<name>A0A8J9UVV0_9NEOP</name>
<evidence type="ECO:0000256" key="1">
    <source>
        <dbReference type="SAM" id="Coils"/>
    </source>
</evidence>
<feature type="coiled-coil region" evidence="1">
    <location>
        <begin position="124"/>
        <end position="214"/>
    </location>
</feature>
<gene>
    <name evidence="2" type="ORF">BINO364_LOCUS11366</name>
</gene>
<evidence type="ECO:0000313" key="2">
    <source>
        <dbReference type="EMBL" id="CAH0725824.1"/>
    </source>
</evidence>
<sequence length="357" mass="39744">MGTTTKKFESFEQQFVELICEFQSITSTGDTALASQALYSYIVSRLVLCSVVYSGEEKQRCRMREQRNEGFRTSENQLREELRSEATRAEAAEAAKDTAARVTAEARANAAAATAGATQAAKALATVQDELSTVKMELELSERQRVLFEEKCTEMSKKLNTLEREVQQLRPLQSTVVNLQRQYIELQERTQNATEEARTEATRLETELRRVERCANAGAELRERARLAAAAHARARRLAAAELRHNIHELHNANAEIARMGIIITELQCQLSKQQNQSNTKSHDADSETVIELRAALEAERAGTDRLGRALASALADNATLAAQLHINDNLNEEKNQPQPVDDSTTNICPIDSFLAD</sequence>
<protein>
    <submittedName>
        <fullName evidence="2">Uncharacterized protein</fullName>
    </submittedName>
</protein>
<dbReference type="EMBL" id="OV170225">
    <property type="protein sequence ID" value="CAH0725824.1"/>
    <property type="molecule type" value="Genomic_DNA"/>
</dbReference>
<proteinExistence type="predicted"/>
<dbReference type="OrthoDB" id="7481147at2759"/>
<keyword evidence="1" id="KW-0175">Coiled coil</keyword>
<feature type="non-terminal residue" evidence="2">
    <location>
        <position position="357"/>
    </location>
</feature>